<organism evidence="4">
    <name type="scientific">Anisakis simplex</name>
    <name type="common">Herring worm</name>
    <dbReference type="NCBI Taxonomy" id="6269"/>
    <lineage>
        <taxon>Eukaryota</taxon>
        <taxon>Metazoa</taxon>
        <taxon>Ecdysozoa</taxon>
        <taxon>Nematoda</taxon>
        <taxon>Chromadorea</taxon>
        <taxon>Rhabditida</taxon>
        <taxon>Spirurina</taxon>
        <taxon>Ascaridomorpha</taxon>
        <taxon>Ascaridoidea</taxon>
        <taxon>Anisakidae</taxon>
        <taxon>Anisakis</taxon>
        <taxon>Anisakis simplex complex</taxon>
    </lineage>
</organism>
<gene>
    <name evidence="2" type="ORF">ASIM_LOCUS5783</name>
</gene>
<keyword evidence="3" id="KW-1185">Reference proteome</keyword>
<evidence type="ECO:0000256" key="1">
    <source>
        <dbReference type="SAM" id="MobiDB-lite"/>
    </source>
</evidence>
<name>A0A0M3JEE9_ANISI</name>
<protein>
    <submittedName>
        <fullName evidence="2 4">Uncharacterized protein</fullName>
    </submittedName>
</protein>
<evidence type="ECO:0000313" key="3">
    <source>
        <dbReference type="Proteomes" id="UP000267096"/>
    </source>
</evidence>
<dbReference type="EMBL" id="UYRR01011704">
    <property type="protein sequence ID" value="VDK26065.1"/>
    <property type="molecule type" value="Genomic_DNA"/>
</dbReference>
<feature type="compositionally biased region" description="Low complexity" evidence="1">
    <location>
        <begin position="96"/>
        <end position="115"/>
    </location>
</feature>
<sequence length="186" mass="19965">MSGSVRSREEAMTGGVAGSSGVETIELVALNSDGGAEGGAVGEAVEGVECRSNDNNETSSGAYRMLNVAAVIDDHPHRSLSKRRRTVRIDEMLMGASSSDTATNNINNNNNSSSNHHQSPNKECEEWEDDASSGHPSERGMLPPTFTTLLPADSLELLNIAGTRLLCSSYHIVCFEYLGICQQRMF</sequence>
<reference evidence="4" key="1">
    <citation type="submission" date="2017-02" db="UniProtKB">
        <authorList>
            <consortium name="WormBaseParasite"/>
        </authorList>
    </citation>
    <scope>IDENTIFICATION</scope>
</reference>
<dbReference type="Proteomes" id="UP000267096">
    <property type="component" value="Unassembled WGS sequence"/>
</dbReference>
<dbReference type="AlphaFoldDB" id="A0A0M3JEE9"/>
<proteinExistence type="predicted"/>
<evidence type="ECO:0000313" key="4">
    <source>
        <dbReference type="WBParaSite" id="ASIM_0000599401-mRNA-1"/>
    </source>
</evidence>
<accession>A0A0M3JEE9</accession>
<reference evidence="2 3" key="2">
    <citation type="submission" date="2018-11" db="EMBL/GenBank/DDBJ databases">
        <authorList>
            <consortium name="Pathogen Informatics"/>
        </authorList>
    </citation>
    <scope>NUCLEOTIDE SEQUENCE [LARGE SCALE GENOMIC DNA]</scope>
</reference>
<feature type="region of interest" description="Disordered" evidence="1">
    <location>
        <begin position="95"/>
        <end position="145"/>
    </location>
</feature>
<evidence type="ECO:0000313" key="2">
    <source>
        <dbReference type="EMBL" id="VDK26065.1"/>
    </source>
</evidence>
<dbReference type="WBParaSite" id="ASIM_0000599401-mRNA-1">
    <property type="protein sequence ID" value="ASIM_0000599401-mRNA-1"/>
    <property type="gene ID" value="ASIM_0000599401"/>
</dbReference>